<proteinExistence type="predicted"/>
<dbReference type="Proteomes" id="UP001596150">
    <property type="component" value="Unassembled WGS sequence"/>
</dbReference>
<name>A0ABW0PU00_9HYPH</name>
<dbReference type="InterPro" id="IPR006059">
    <property type="entry name" value="SBP"/>
</dbReference>
<evidence type="ECO:0000256" key="3">
    <source>
        <dbReference type="SAM" id="SignalP"/>
    </source>
</evidence>
<gene>
    <name evidence="4" type="ORF">ACFPP9_05350</name>
</gene>
<dbReference type="Pfam" id="PF13416">
    <property type="entry name" value="SBP_bac_8"/>
    <property type="match status" value="1"/>
</dbReference>
<keyword evidence="1 3" id="KW-0732">Signal</keyword>
<feature type="signal peptide" evidence="3">
    <location>
        <begin position="1"/>
        <end position="23"/>
    </location>
</feature>
<dbReference type="CDD" id="cd13589">
    <property type="entry name" value="PBP2_polyamine_RpCGA009"/>
    <property type="match status" value="1"/>
</dbReference>
<comment type="caution">
    <text evidence="4">The sequence shown here is derived from an EMBL/GenBank/DDBJ whole genome shotgun (WGS) entry which is preliminary data.</text>
</comment>
<dbReference type="EMBL" id="JBHSML010000002">
    <property type="protein sequence ID" value="MFC5515187.1"/>
    <property type="molecule type" value="Genomic_DNA"/>
</dbReference>
<dbReference type="Gene3D" id="3.40.190.10">
    <property type="entry name" value="Periplasmic binding protein-like II"/>
    <property type="match status" value="2"/>
</dbReference>
<keyword evidence="2" id="KW-0574">Periplasm</keyword>
<dbReference type="PANTHER" id="PTHR30222">
    <property type="entry name" value="SPERMIDINE/PUTRESCINE-BINDING PERIPLASMIC PROTEIN"/>
    <property type="match status" value="1"/>
</dbReference>
<evidence type="ECO:0000313" key="4">
    <source>
        <dbReference type="EMBL" id="MFC5515187.1"/>
    </source>
</evidence>
<accession>A0ABW0PU00</accession>
<dbReference type="SUPFAM" id="SSF53850">
    <property type="entry name" value="Periplasmic binding protein-like II"/>
    <property type="match status" value="1"/>
</dbReference>
<dbReference type="PANTHER" id="PTHR30222:SF2">
    <property type="entry name" value="ABC TRANSPORTER SUBSTRATE-BINDING PROTEIN"/>
    <property type="match status" value="1"/>
</dbReference>
<evidence type="ECO:0000256" key="2">
    <source>
        <dbReference type="ARBA" id="ARBA00022764"/>
    </source>
</evidence>
<evidence type="ECO:0000256" key="1">
    <source>
        <dbReference type="ARBA" id="ARBA00022729"/>
    </source>
</evidence>
<organism evidence="4 5">
    <name type="scientific">Kaistia terrae</name>
    <dbReference type="NCBI Taxonomy" id="537017"/>
    <lineage>
        <taxon>Bacteria</taxon>
        <taxon>Pseudomonadati</taxon>
        <taxon>Pseudomonadota</taxon>
        <taxon>Alphaproteobacteria</taxon>
        <taxon>Hyphomicrobiales</taxon>
        <taxon>Kaistiaceae</taxon>
        <taxon>Kaistia</taxon>
    </lineage>
</organism>
<evidence type="ECO:0000313" key="5">
    <source>
        <dbReference type="Proteomes" id="UP001596150"/>
    </source>
</evidence>
<protein>
    <submittedName>
        <fullName evidence="4">ABC transporter substrate-binding protein</fullName>
    </submittedName>
</protein>
<sequence length="347" mass="37404">MKSRLVRIALAALIAGVSTAAIARDLTVISWGGNFQDAQRKAYFEPFAAETGKKVVDDSWEGGVGTLRTRAEAAGDPGWDVIHVEVEELQIGGAEGLFEPIDWSKISAKDELIPAAQNKYGVGAITWSAGIAYDADKAGPAPTSVSDFFDVEKFPGKRALRKGPKYALELALIADGVPVDQVYSVLRTPEGVDRAFAKLAKIKPDLVFFESGGQAIQLLASGEASQVLAFNGRVTAANQTDKRNFKFIWPGSIYALDNWVILKNSPNKEEALKFIDFASRASQQQILPQLVAFGPTNTKATAALPEAVAAELPTYPKNLAGALQIDATFWSENIEPLTERFNAFASQ</sequence>
<reference evidence="5" key="1">
    <citation type="journal article" date="2019" name="Int. J. Syst. Evol. Microbiol.">
        <title>The Global Catalogue of Microorganisms (GCM) 10K type strain sequencing project: providing services to taxonomists for standard genome sequencing and annotation.</title>
        <authorList>
            <consortium name="The Broad Institute Genomics Platform"/>
            <consortium name="The Broad Institute Genome Sequencing Center for Infectious Disease"/>
            <person name="Wu L."/>
            <person name="Ma J."/>
        </authorList>
    </citation>
    <scope>NUCLEOTIDE SEQUENCE [LARGE SCALE GENOMIC DNA]</scope>
    <source>
        <strain evidence="5">KACC 12633</strain>
    </source>
</reference>
<feature type="chain" id="PRO_5045810447" evidence="3">
    <location>
        <begin position="24"/>
        <end position="347"/>
    </location>
</feature>
<keyword evidence="5" id="KW-1185">Reference proteome</keyword>
<dbReference type="RefSeq" id="WP_266343186.1">
    <property type="nucleotide sequence ID" value="NZ_JAPKNH010000002.1"/>
</dbReference>